<name>A0A0R3P9Q0_ANGCS</name>
<dbReference type="AlphaFoldDB" id="A0A0R3P9Q0"/>
<evidence type="ECO:0000313" key="1">
    <source>
        <dbReference type="EMBL" id="VDM51749.1"/>
    </source>
</evidence>
<organism evidence="3">
    <name type="scientific">Angiostrongylus costaricensis</name>
    <name type="common">Nematode worm</name>
    <dbReference type="NCBI Taxonomy" id="334426"/>
    <lineage>
        <taxon>Eukaryota</taxon>
        <taxon>Metazoa</taxon>
        <taxon>Ecdysozoa</taxon>
        <taxon>Nematoda</taxon>
        <taxon>Chromadorea</taxon>
        <taxon>Rhabditida</taxon>
        <taxon>Rhabditina</taxon>
        <taxon>Rhabditomorpha</taxon>
        <taxon>Strongyloidea</taxon>
        <taxon>Metastrongylidae</taxon>
        <taxon>Angiostrongylus</taxon>
    </lineage>
</organism>
<evidence type="ECO:0000313" key="2">
    <source>
        <dbReference type="Proteomes" id="UP000267027"/>
    </source>
</evidence>
<reference evidence="1 2" key="2">
    <citation type="submission" date="2018-11" db="EMBL/GenBank/DDBJ databases">
        <authorList>
            <consortium name="Pathogen Informatics"/>
        </authorList>
    </citation>
    <scope>NUCLEOTIDE SEQUENCE [LARGE SCALE GENOMIC DNA]</scope>
    <source>
        <strain evidence="1 2">Costa Rica</strain>
    </source>
</reference>
<protein>
    <submittedName>
        <fullName evidence="3">Transposase</fullName>
    </submittedName>
</protein>
<evidence type="ECO:0000313" key="3">
    <source>
        <dbReference type="WBParaSite" id="ACOC_0000016301-mRNA-1"/>
    </source>
</evidence>
<reference evidence="3" key="1">
    <citation type="submission" date="2017-02" db="UniProtKB">
        <authorList>
            <consortium name="WormBaseParasite"/>
        </authorList>
    </citation>
    <scope>IDENTIFICATION</scope>
</reference>
<dbReference type="OrthoDB" id="10384283at2759"/>
<sequence length="214" mass="24103">MVKAGKSARKAHRSFANYKTKMIAFRRPDGTVTASRNAIEKIIHEYYSDLFLNHVHLPSYEIKEDRYVVPPVLPSEIRYAILSVKNRAAPDDTVLITPDINLAERMLADFDKACGKIGLPLNLPETMFTRSGLVSYAPFTLNGTNISERSSYVYLGREIDRMSDLAPELSRSKQEACGAFKSIGDTVKRTRSARLRAHLFDTCLNVCMRNLVAE</sequence>
<keyword evidence="2" id="KW-1185">Reference proteome</keyword>
<accession>A0A0R3P9Q0</accession>
<dbReference type="Proteomes" id="UP000267027">
    <property type="component" value="Unassembled WGS sequence"/>
</dbReference>
<gene>
    <name evidence="1" type="ORF">ACOC_LOCUS164</name>
</gene>
<dbReference type="EMBL" id="UYYA01000012">
    <property type="protein sequence ID" value="VDM51749.1"/>
    <property type="molecule type" value="Genomic_DNA"/>
</dbReference>
<proteinExistence type="predicted"/>
<dbReference type="WBParaSite" id="ACOC_0000016301-mRNA-1">
    <property type="protein sequence ID" value="ACOC_0000016301-mRNA-1"/>
    <property type="gene ID" value="ACOC_0000016301"/>
</dbReference>